<dbReference type="EMBL" id="SFCC01000002">
    <property type="protein sequence ID" value="RZQ65395.1"/>
    <property type="molecule type" value="Genomic_DNA"/>
</dbReference>
<dbReference type="RefSeq" id="WP_130474180.1">
    <property type="nucleotide sequence ID" value="NZ_SFCC01000002.1"/>
</dbReference>
<reference evidence="1 2" key="1">
    <citation type="submission" date="2019-02" db="EMBL/GenBank/DDBJ databases">
        <title>Draft genome sequence of Amycolatopsis sp. 8-3EHSu isolated from roots of Suaeda maritima.</title>
        <authorList>
            <person name="Duangmal K."/>
            <person name="Chantavorakit T."/>
        </authorList>
    </citation>
    <scope>NUCLEOTIDE SEQUENCE [LARGE SCALE GENOMIC DNA]</scope>
    <source>
        <strain evidence="1 2">8-3EHSu</strain>
    </source>
</reference>
<dbReference type="AlphaFoldDB" id="A0A4V2EMK6"/>
<protein>
    <recommendedName>
        <fullName evidence="3">WXG100 family type VII secretion target</fullName>
    </recommendedName>
</protein>
<sequence length="362" mass="39313">MSGFHVNIEALRSMASGMERQAESMYALSNHFYKINSGAFTGLLGNIKPHVENVKFRNMNRAVAAQTCCSQTGDNLTTAQNYYSETESAHAEHVDSTLPAGKYTVPLPIGGGAVPPPNAPYTDLSDARGRLVEPPSYDEEMSWKPALEADLLSVTAGLREFVKWALGEDPFETMFNGLLGDWREIRRSADIFNNAAWAYLDVKLNIEDYIRRGQEDWRGNAAALAYEYLGSLTTGLSGECDVNRHLSDQFKELAEGSYNIFIFLSGEVGAWADKLIQAALAAMAAGGTSTVPGLNIVTAANAAYRLVEAAKSGYEILSATMRLKDLLNGFQGMLDVNGNNSFEIKNGGREIPAAPYKSPVGN</sequence>
<gene>
    <name evidence="1" type="ORF">EWH70_05865</name>
</gene>
<evidence type="ECO:0000313" key="2">
    <source>
        <dbReference type="Proteomes" id="UP000292003"/>
    </source>
</evidence>
<evidence type="ECO:0000313" key="1">
    <source>
        <dbReference type="EMBL" id="RZQ65395.1"/>
    </source>
</evidence>
<keyword evidence="2" id="KW-1185">Reference proteome</keyword>
<dbReference type="OrthoDB" id="3692598at2"/>
<evidence type="ECO:0008006" key="3">
    <source>
        <dbReference type="Google" id="ProtNLM"/>
    </source>
</evidence>
<name>A0A4V2EMK6_9PSEU</name>
<proteinExistence type="predicted"/>
<accession>A0A4V2EMK6</accession>
<comment type="caution">
    <text evidence="1">The sequence shown here is derived from an EMBL/GenBank/DDBJ whole genome shotgun (WGS) entry which is preliminary data.</text>
</comment>
<dbReference type="Proteomes" id="UP000292003">
    <property type="component" value="Unassembled WGS sequence"/>
</dbReference>
<organism evidence="1 2">
    <name type="scientific">Amycolatopsis suaedae</name>
    <dbReference type="NCBI Taxonomy" id="2510978"/>
    <lineage>
        <taxon>Bacteria</taxon>
        <taxon>Bacillati</taxon>
        <taxon>Actinomycetota</taxon>
        <taxon>Actinomycetes</taxon>
        <taxon>Pseudonocardiales</taxon>
        <taxon>Pseudonocardiaceae</taxon>
        <taxon>Amycolatopsis</taxon>
    </lineage>
</organism>